<evidence type="ECO:0000313" key="1">
    <source>
        <dbReference type="EMBL" id="UXE62103.1"/>
    </source>
</evidence>
<reference evidence="1" key="1">
    <citation type="submission" date="2021-04" db="EMBL/GenBank/DDBJ databases">
        <title>Genome sequence of Woronichinia naegeliana from Washington state freshwater lake bloom.</title>
        <authorList>
            <person name="Dreher T.W."/>
        </authorList>
    </citation>
    <scope>NUCLEOTIDE SEQUENCE</scope>
    <source>
        <strain evidence="1">WA131</strain>
    </source>
</reference>
<dbReference type="EMBL" id="CP073041">
    <property type="protein sequence ID" value="UXE62103.1"/>
    <property type="molecule type" value="Genomic_DNA"/>
</dbReference>
<dbReference type="Proteomes" id="UP001065613">
    <property type="component" value="Chromosome"/>
</dbReference>
<gene>
    <name evidence="1" type="ORF">KA717_04400</name>
</gene>
<name>A0A977KY91_9CYAN</name>
<organism evidence="1">
    <name type="scientific">Woronichinia naegeliana WA131</name>
    <dbReference type="NCBI Taxonomy" id="2824559"/>
    <lineage>
        <taxon>Bacteria</taxon>
        <taxon>Bacillati</taxon>
        <taxon>Cyanobacteriota</taxon>
        <taxon>Cyanophyceae</taxon>
        <taxon>Synechococcales</taxon>
        <taxon>Coelosphaeriaceae</taxon>
        <taxon>Woronichinia</taxon>
    </lineage>
</organism>
<proteinExistence type="predicted"/>
<sequence>MSTSNFVLGIKSVVAQSFSEASILEDDLNMSKGLPWGGRNWPYSQVTSIQDGLVNTTVGKIVIDKHEETNGSWFGYPLPGKKNFISFFGSKVEGCFVKLVYQYASASTSIEPKTIIPVRLEIGVGDKIVRLSSENSENKYWQKDYTYPVYENSKSEDRTGRWYMSSQNFLATAEQVRLLRSSPEDEVKARITFADDSTIIFPIGIETVRRWKNVYSFNSSCKP</sequence>
<accession>A0A977KY91</accession>
<dbReference type="AlphaFoldDB" id="A0A977KY91"/>
<dbReference type="KEGG" id="wna:KA717_04400"/>
<protein>
    <submittedName>
        <fullName evidence="1">Uncharacterized protein</fullName>
    </submittedName>
</protein>